<organism evidence="2 3">
    <name type="scientific">Eumeta variegata</name>
    <name type="common">Bagworm moth</name>
    <name type="synonym">Eumeta japonica</name>
    <dbReference type="NCBI Taxonomy" id="151549"/>
    <lineage>
        <taxon>Eukaryota</taxon>
        <taxon>Metazoa</taxon>
        <taxon>Ecdysozoa</taxon>
        <taxon>Arthropoda</taxon>
        <taxon>Hexapoda</taxon>
        <taxon>Insecta</taxon>
        <taxon>Pterygota</taxon>
        <taxon>Neoptera</taxon>
        <taxon>Endopterygota</taxon>
        <taxon>Lepidoptera</taxon>
        <taxon>Glossata</taxon>
        <taxon>Ditrysia</taxon>
        <taxon>Tineoidea</taxon>
        <taxon>Psychidae</taxon>
        <taxon>Oiketicinae</taxon>
        <taxon>Eumeta</taxon>
    </lineage>
</organism>
<proteinExistence type="predicted"/>
<protein>
    <submittedName>
        <fullName evidence="2">Uncharacterized protein</fullName>
    </submittedName>
</protein>
<dbReference type="AlphaFoldDB" id="A0A4C1ULH7"/>
<feature type="compositionally biased region" description="Basic and acidic residues" evidence="1">
    <location>
        <begin position="1"/>
        <end position="10"/>
    </location>
</feature>
<gene>
    <name evidence="2" type="ORF">EVAR_81192_1</name>
</gene>
<dbReference type="EMBL" id="BGZK01000185">
    <property type="protein sequence ID" value="GBP26826.1"/>
    <property type="molecule type" value="Genomic_DNA"/>
</dbReference>
<feature type="region of interest" description="Disordered" evidence="1">
    <location>
        <begin position="1"/>
        <end position="21"/>
    </location>
</feature>
<sequence length="84" mass="9391">MNRGAQHESRAQGPRVRPQITPDCSGRSRLFAALSAVSALSPIEPADCLPQGPSARHFVNIKRFIWHPRFGLEPCDLQTEWGRL</sequence>
<keyword evidence="3" id="KW-1185">Reference proteome</keyword>
<comment type="caution">
    <text evidence="2">The sequence shown here is derived from an EMBL/GenBank/DDBJ whole genome shotgun (WGS) entry which is preliminary data.</text>
</comment>
<evidence type="ECO:0000256" key="1">
    <source>
        <dbReference type="SAM" id="MobiDB-lite"/>
    </source>
</evidence>
<evidence type="ECO:0000313" key="3">
    <source>
        <dbReference type="Proteomes" id="UP000299102"/>
    </source>
</evidence>
<dbReference type="Proteomes" id="UP000299102">
    <property type="component" value="Unassembled WGS sequence"/>
</dbReference>
<name>A0A4C1ULH7_EUMVA</name>
<accession>A0A4C1ULH7</accession>
<reference evidence="2 3" key="1">
    <citation type="journal article" date="2019" name="Commun. Biol.">
        <title>The bagworm genome reveals a unique fibroin gene that provides high tensile strength.</title>
        <authorList>
            <person name="Kono N."/>
            <person name="Nakamura H."/>
            <person name="Ohtoshi R."/>
            <person name="Tomita M."/>
            <person name="Numata K."/>
            <person name="Arakawa K."/>
        </authorList>
    </citation>
    <scope>NUCLEOTIDE SEQUENCE [LARGE SCALE GENOMIC DNA]</scope>
</reference>
<evidence type="ECO:0000313" key="2">
    <source>
        <dbReference type="EMBL" id="GBP26826.1"/>
    </source>
</evidence>